<feature type="domain" description="Glycosyl hydrolase family 36 C-terminal" evidence="5">
    <location>
        <begin position="627"/>
        <end position="720"/>
    </location>
</feature>
<dbReference type="GO" id="GO:0016052">
    <property type="term" value="P:carbohydrate catabolic process"/>
    <property type="evidence" value="ECO:0007669"/>
    <property type="project" value="InterPro"/>
</dbReference>
<comment type="catalytic activity">
    <reaction evidence="1">
        <text>Hydrolysis of terminal, non-reducing alpha-D-galactose residues in alpha-D-galactosides, including galactose oligosaccharides, galactomannans and galactolipids.</text>
        <dbReference type="EC" id="3.2.1.22"/>
    </reaction>
</comment>
<gene>
    <name evidence="7" type="primary">rafA</name>
    <name evidence="7" type="ORF">RN51_01746</name>
</gene>
<dbReference type="PANTHER" id="PTHR43053:SF3">
    <property type="entry name" value="ALPHA-GALACTOSIDASE C-RELATED"/>
    <property type="match status" value="1"/>
</dbReference>
<proteinExistence type="predicted"/>
<dbReference type="CDD" id="cd14791">
    <property type="entry name" value="GH36"/>
    <property type="match status" value="1"/>
</dbReference>
<evidence type="ECO:0000259" key="6">
    <source>
        <dbReference type="Pfam" id="PF16875"/>
    </source>
</evidence>
<evidence type="ECO:0000259" key="5">
    <source>
        <dbReference type="Pfam" id="PF16874"/>
    </source>
</evidence>
<dbReference type="InterPro" id="IPR031704">
    <property type="entry name" value="Glyco_hydro_36_N"/>
</dbReference>
<dbReference type="GO" id="GO:0004557">
    <property type="term" value="F:alpha-galactosidase activity"/>
    <property type="evidence" value="ECO:0007669"/>
    <property type="project" value="UniProtKB-EC"/>
</dbReference>
<dbReference type="EC" id="3.2.1.22" evidence="2"/>
<dbReference type="SUPFAM" id="SSF51445">
    <property type="entry name" value="(Trans)glycosidases"/>
    <property type="match status" value="1"/>
</dbReference>
<dbReference type="Gene3D" id="2.60.40.1180">
    <property type="entry name" value="Golgi alpha-mannosidase II"/>
    <property type="match status" value="1"/>
</dbReference>
<keyword evidence="3 7" id="KW-0378">Hydrolase</keyword>
<dbReference type="Gene3D" id="3.20.20.70">
    <property type="entry name" value="Aldolase class I"/>
    <property type="match status" value="1"/>
</dbReference>
<accession>A0A0F0KS93</accession>
<dbReference type="EMBL" id="JYIV01000024">
    <property type="protein sequence ID" value="KJL23000.1"/>
    <property type="molecule type" value="Genomic_DNA"/>
</dbReference>
<dbReference type="InterPro" id="IPR013785">
    <property type="entry name" value="Aldolase_TIM"/>
</dbReference>
<dbReference type="PROSITE" id="PS00512">
    <property type="entry name" value="ALPHA_GALACTOSIDASE"/>
    <property type="match status" value="1"/>
</dbReference>
<dbReference type="InterPro" id="IPR017853">
    <property type="entry name" value="GH"/>
</dbReference>
<dbReference type="Pfam" id="PF16874">
    <property type="entry name" value="Glyco_hydro_36C"/>
    <property type="match status" value="1"/>
</dbReference>
<evidence type="ECO:0000313" key="7">
    <source>
        <dbReference type="EMBL" id="KJL23000.1"/>
    </source>
</evidence>
<organism evidence="7 8">
    <name type="scientific">Microbacterium oxydans</name>
    <dbReference type="NCBI Taxonomy" id="82380"/>
    <lineage>
        <taxon>Bacteria</taxon>
        <taxon>Bacillati</taxon>
        <taxon>Actinomycetota</taxon>
        <taxon>Actinomycetes</taxon>
        <taxon>Micrococcales</taxon>
        <taxon>Microbacteriaceae</taxon>
        <taxon>Microbacterium</taxon>
    </lineage>
</organism>
<dbReference type="InterPro" id="IPR000111">
    <property type="entry name" value="Glyco_hydro_27/36_CS"/>
</dbReference>
<dbReference type="AlphaFoldDB" id="A0A0F0KS93"/>
<dbReference type="InterPro" id="IPR050985">
    <property type="entry name" value="Alpha-glycosidase_related"/>
</dbReference>
<keyword evidence="4 7" id="KW-0326">Glycosidase</keyword>
<evidence type="ECO:0000313" key="8">
    <source>
        <dbReference type="Proteomes" id="UP000033725"/>
    </source>
</evidence>
<dbReference type="InterPro" id="IPR013780">
    <property type="entry name" value="Glyco_hydro_b"/>
</dbReference>
<evidence type="ECO:0000256" key="1">
    <source>
        <dbReference type="ARBA" id="ARBA00001255"/>
    </source>
</evidence>
<dbReference type="Gene3D" id="2.70.98.60">
    <property type="entry name" value="alpha-galactosidase from lactobacil brevis"/>
    <property type="match status" value="1"/>
</dbReference>
<comment type="caution">
    <text evidence="7">The sequence shown here is derived from an EMBL/GenBank/DDBJ whole genome shotgun (WGS) entry which is preliminary data.</text>
</comment>
<dbReference type="PANTHER" id="PTHR43053">
    <property type="entry name" value="GLYCOSIDASE FAMILY 31"/>
    <property type="match status" value="1"/>
</dbReference>
<feature type="domain" description="Glycosyl hydrolase family 36 N-terminal" evidence="6">
    <location>
        <begin position="29"/>
        <end position="266"/>
    </location>
</feature>
<dbReference type="Proteomes" id="UP000033725">
    <property type="component" value="Unassembled WGS sequence"/>
</dbReference>
<dbReference type="Pfam" id="PF02065">
    <property type="entry name" value="Melibiase"/>
    <property type="match status" value="1"/>
</dbReference>
<evidence type="ECO:0000256" key="2">
    <source>
        <dbReference type="ARBA" id="ARBA00012755"/>
    </source>
</evidence>
<dbReference type="InterPro" id="IPR002252">
    <property type="entry name" value="Glyco_hydro_36"/>
</dbReference>
<dbReference type="RefSeq" id="WP_045263634.1">
    <property type="nucleotide sequence ID" value="NZ_JYIV01000024.1"/>
</dbReference>
<dbReference type="Pfam" id="PF16875">
    <property type="entry name" value="Glyco_hydro_36N"/>
    <property type="match status" value="1"/>
</dbReference>
<dbReference type="InterPro" id="IPR038417">
    <property type="entry name" value="Alpga-gal_N_sf"/>
</dbReference>
<dbReference type="OrthoDB" id="9758822at2"/>
<sequence>MPLSVAHPGLVHLRGAGVSLVIQFSEPMPRVLHWGADLGDLTTQETESLLVSSAPSATHNSTDEPRYFSVLPTEADAWSGTPGFEGRIRQTGAPYFRFELDDVTVGEHSTSFDLSDRAAGCTVKLHYALDPDTGVLAASAVVRRHADATDVLDVHHLTLMLPVPDRAVEVVDFTGKWSRERSPQRTPIGFGTHLRESRRGRSSLDSPYLMMAGTQRFGFRSGEVWAAHVGWSGNQRYLVEQLPEGAGAHRSTLGGGELLLPGEISLSAGETYTAPTVYFSWSERGMDGIADRFHEWLRRRPTHPRAPRPLVLNTWEAVYFDHDLATLLRLTDAAGDIGVERVVLDDGWFLGRRDDGTGLGDWFVDAEVWPEGLTPFVERIRSHGMDFGLWFEPEMVNLTSRLAIEHPDWVLAPPAPGPSIRNQHVLNLAHPDAWQFIFDRIDALVAEYRIDYIKWDHNRELHEASRQDAEGRAGVHAQTQALYRMLDALRAKHPALEIESCASGGGRIDLGILERTDRVWASDCNDPEERQQIQRWTGQLLPPELVGTHVGAAESHTTKRVTSLSFRLITALFGHAGIELDLSAHDARELSEIRAWARLYKEQRALLHSGRVVRADLADEESMFHGVVAEDRREALFAWVRLGTSVPIQSGRIALPGLDPETTYRIELREEIGAPVLHEVAPAWFTAAREGSLVMRGALLARLGLPMPTLQPQQAMLLRLSAI</sequence>
<evidence type="ECO:0000256" key="3">
    <source>
        <dbReference type="ARBA" id="ARBA00022801"/>
    </source>
</evidence>
<reference evidence="7 8" key="1">
    <citation type="submission" date="2015-02" db="EMBL/GenBank/DDBJ databases">
        <title>Draft genome sequences of ten Microbacterium spp. with emphasis on heavy metal contaminated environments.</title>
        <authorList>
            <person name="Corretto E."/>
        </authorList>
    </citation>
    <scope>NUCLEOTIDE SEQUENCE [LARGE SCALE GENOMIC DNA]</scope>
    <source>
        <strain evidence="7 8">BEL163</strain>
    </source>
</reference>
<dbReference type="PATRIC" id="fig|82380.10.peg.1755"/>
<name>A0A0F0KS93_9MICO</name>
<dbReference type="InterPro" id="IPR031705">
    <property type="entry name" value="Glyco_hydro_36_C"/>
</dbReference>
<dbReference type="FunFam" id="3.20.20.70:FF:000118">
    <property type="entry name" value="Alpha-galactosidase"/>
    <property type="match status" value="1"/>
</dbReference>
<protein>
    <recommendedName>
        <fullName evidence="2">alpha-galactosidase</fullName>
        <ecNumber evidence="2">3.2.1.22</ecNumber>
    </recommendedName>
</protein>
<evidence type="ECO:0000256" key="4">
    <source>
        <dbReference type="ARBA" id="ARBA00023295"/>
    </source>
</evidence>
<dbReference type="PRINTS" id="PR00743">
    <property type="entry name" value="GLHYDRLASE36"/>
</dbReference>